<dbReference type="GO" id="GO:0010521">
    <property type="term" value="F:telomerase inhibitor activity"/>
    <property type="evidence" value="ECO:0007669"/>
    <property type="project" value="TreeGrafter"/>
</dbReference>
<evidence type="ECO:0000256" key="1">
    <source>
        <dbReference type="SAM" id="MobiDB-lite"/>
    </source>
</evidence>
<evidence type="ECO:0000313" key="4">
    <source>
        <dbReference type="Proteomes" id="UP000694569"/>
    </source>
</evidence>
<feature type="compositionally biased region" description="Basic and acidic residues" evidence="1">
    <location>
        <begin position="118"/>
        <end position="127"/>
    </location>
</feature>
<evidence type="ECO:0000313" key="3">
    <source>
        <dbReference type="Ensembl" id="ENSLLEP00000015765.1"/>
    </source>
</evidence>
<dbReference type="Proteomes" id="UP000694569">
    <property type="component" value="Unplaced"/>
</dbReference>
<feature type="compositionally biased region" description="Basic residues" evidence="1">
    <location>
        <begin position="212"/>
        <end position="221"/>
    </location>
</feature>
<feature type="domain" description="G-patch" evidence="2">
    <location>
        <begin position="26"/>
        <end position="48"/>
    </location>
</feature>
<reference evidence="3" key="1">
    <citation type="submission" date="2025-08" db="UniProtKB">
        <authorList>
            <consortium name="Ensembl"/>
        </authorList>
    </citation>
    <scope>IDENTIFICATION</scope>
</reference>
<name>A0A8C5PD84_9ANUR</name>
<dbReference type="AlphaFoldDB" id="A0A8C5PD84"/>
<dbReference type="Pfam" id="PF01585">
    <property type="entry name" value="G-patch"/>
    <property type="match status" value="1"/>
</dbReference>
<sequence length="221" mass="25489">MAMLAEPHRKQKWSVDPRNRTQSKDESKFGQKMLEKMGWFKGKGLGDNWIAHQDDSNQILAELNNRHLTTSSEVPSDDEKKSFSLEEYDGPLMPHGHRSGLHFWKTKEPEAPSEEQDERQNPTKELEAGNTVTSTLSVNEYFAKYMAELKKSHSHRSQSSPRKVEECLADSTESPPKDVNTNKSKKKGWVYPRRLSWMTRTPNASGREKNTTKRKSQMKIK</sequence>
<dbReference type="InterPro" id="IPR000467">
    <property type="entry name" value="G_patch_dom"/>
</dbReference>
<feature type="compositionally biased region" description="Polar residues" evidence="1">
    <location>
        <begin position="171"/>
        <end position="182"/>
    </location>
</feature>
<dbReference type="PANTHER" id="PTHR23149:SF27">
    <property type="entry name" value="PIN2_TERF1-INTERACTING TELOMERASE INHIBITOR 1"/>
    <property type="match status" value="1"/>
</dbReference>
<dbReference type="Ensembl" id="ENSLLET00000016367.1">
    <property type="protein sequence ID" value="ENSLLEP00000015765.1"/>
    <property type="gene ID" value="ENSLLEG00000009970.1"/>
</dbReference>
<feature type="region of interest" description="Disordered" evidence="1">
    <location>
        <begin position="1"/>
        <end position="30"/>
    </location>
</feature>
<evidence type="ECO:0000259" key="2">
    <source>
        <dbReference type="PROSITE" id="PS50174"/>
    </source>
</evidence>
<feature type="compositionally biased region" description="Basic and acidic residues" evidence="1">
    <location>
        <begin position="13"/>
        <end position="30"/>
    </location>
</feature>
<keyword evidence="4" id="KW-1185">Reference proteome</keyword>
<dbReference type="PROSITE" id="PS50174">
    <property type="entry name" value="G_PATCH"/>
    <property type="match status" value="1"/>
</dbReference>
<dbReference type="OrthoDB" id="29523at2759"/>
<dbReference type="InterPro" id="IPR050656">
    <property type="entry name" value="PINX1"/>
</dbReference>
<protein>
    <recommendedName>
        <fullName evidence="2">G-patch domain-containing protein</fullName>
    </recommendedName>
</protein>
<dbReference type="GO" id="GO:0005730">
    <property type="term" value="C:nucleolus"/>
    <property type="evidence" value="ECO:0007669"/>
    <property type="project" value="TreeGrafter"/>
</dbReference>
<proteinExistence type="predicted"/>
<feature type="region of interest" description="Disordered" evidence="1">
    <location>
        <begin position="67"/>
        <end position="132"/>
    </location>
</feature>
<feature type="region of interest" description="Disordered" evidence="1">
    <location>
        <begin position="150"/>
        <end position="221"/>
    </location>
</feature>
<dbReference type="GeneTree" id="ENSGT00450000040279"/>
<organism evidence="3 4">
    <name type="scientific">Leptobrachium leishanense</name>
    <name type="common">Leishan spiny toad</name>
    <dbReference type="NCBI Taxonomy" id="445787"/>
    <lineage>
        <taxon>Eukaryota</taxon>
        <taxon>Metazoa</taxon>
        <taxon>Chordata</taxon>
        <taxon>Craniata</taxon>
        <taxon>Vertebrata</taxon>
        <taxon>Euteleostomi</taxon>
        <taxon>Amphibia</taxon>
        <taxon>Batrachia</taxon>
        <taxon>Anura</taxon>
        <taxon>Pelobatoidea</taxon>
        <taxon>Megophryidae</taxon>
        <taxon>Leptobrachium</taxon>
    </lineage>
</organism>
<dbReference type="PANTHER" id="PTHR23149">
    <property type="entry name" value="G PATCH DOMAIN CONTAINING PROTEIN"/>
    <property type="match status" value="1"/>
</dbReference>
<accession>A0A8C5PD84</accession>
<dbReference type="GO" id="GO:0003676">
    <property type="term" value="F:nucleic acid binding"/>
    <property type="evidence" value="ECO:0007669"/>
    <property type="project" value="InterPro"/>
</dbReference>
<reference evidence="3" key="2">
    <citation type="submission" date="2025-09" db="UniProtKB">
        <authorList>
            <consortium name="Ensembl"/>
        </authorList>
    </citation>
    <scope>IDENTIFICATION</scope>
</reference>